<evidence type="ECO:0000259" key="3">
    <source>
        <dbReference type="Pfam" id="PF11961"/>
    </source>
</evidence>
<dbReference type="Pfam" id="PF11961">
    <property type="entry name" value="DUF3475"/>
    <property type="match status" value="1"/>
</dbReference>
<dbReference type="InterPro" id="IPR021864">
    <property type="entry name" value="DUF3475"/>
</dbReference>
<feature type="region of interest" description="Disordered" evidence="1">
    <location>
        <begin position="315"/>
        <end position="336"/>
    </location>
</feature>
<dbReference type="PANTHER" id="PTHR31371:SF20">
    <property type="entry name" value="OS12G0146500 PROTEIN"/>
    <property type="match status" value="1"/>
</dbReference>
<gene>
    <name evidence="4" type="ORF">Cni_G06003</name>
</gene>
<accession>A0AAQ3K0H1</accession>
<feature type="domain" description="DUF3475" evidence="3">
    <location>
        <begin position="36"/>
        <end position="92"/>
    </location>
</feature>
<name>A0AAQ3K0H1_9LILI</name>
<evidence type="ECO:0000256" key="1">
    <source>
        <dbReference type="SAM" id="MobiDB-lite"/>
    </source>
</evidence>
<sequence length="588" mass="64583">MRKVKSESWLGRMGLARGGGRRKGGGEPEKASTVGVLAFEVARLMSKAVQLWHALGDDRVARMRDEALNLEGVRKLVSDDDDFLLALAHAEMADALGSLARAVARLGRRCSDPALQGFDTAFADLVRSGADPHGFEYAGRKMERKVKKMERFVAASADLHHELEVLAELEQGLRRMLANPDAAGHRQGTVTNFKHKVIWQRQQVKYLREASLWVRTYDYAVRLLGRSIFSIAGRMRQVFGLHTKAEPMELSGNRKKFTVRLSRSHSIAGVIPTAIHSSDGNAHKMFASGPLNAPNHESRSGPIAIDSKGFPRQSFTSRSGLPPLARKRHNSRTKWPVNGGPFSGCMAGGNEPAVLQSCIPMESGFRKSNVMPLSPDGADTASPEANLKANIADIDLSLSMLKPHFQLVNTPASTLGAAALALHYANVIIVIEKLAASPHLIGPDARDDLYNMLTTSIKASLRARLKSYAKNLASSVYDPVLAAEWSSAVARILEWLAPLAHNMIRWQSERNFEQQSLISSSNVLLLQTLYFANLKKTEDAITELLVGLNYLWRYGRELDAQAMLECVSSRSFDDSLQIQVDIGACPAM</sequence>
<feature type="domain" description="DUF668" evidence="2">
    <location>
        <begin position="414"/>
        <end position="505"/>
    </location>
</feature>
<organism evidence="4 5">
    <name type="scientific">Canna indica</name>
    <name type="common">Indian-shot</name>
    <dbReference type="NCBI Taxonomy" id="4628"/>
    <lineage>
        <taxon>Eukaryota</taxon>
        <taxon>Viridiplantae</taxon>
        <taxon>Streptophyta</taxon>
        <taxon>Embryophyta</taxon>
        <taxon>Tracheophyta</taxon>
        <taxon>Spermatophyta</taxon>
        <taxon>Magnoliopsida</taxon>
        <taxon>Liliopsida</taxon>
        <taxon>Zingiberales</taxon>
        <taxon>Cannaceae</taxon>
        <taxon>Canna</taxon>
    </lineage>
</organism>
<protein>
    <submittedName>
        <fullName evidence="4">Uncharacterized protein</fullName>
    </submittedName>
</protein>
<dbReference type="AlphaFoldDB" id="A0AAQ3K0H1"/>
<proteinExistence type="predicted"/>
<dbReference type="PANTHER" id="PTHR31371">
    <property type="entry name" value="BNAC09G50660D PROTEIN"/>
    <property type="match status" value="1"/>
</dbReference>
<dbReference type="EMBL" id="CP136891">
    <property type="protein sequence ID" value="WOK97295.1"/>
    <property type="molecule type" value="Genomic_DNA"/>
</dbReference>
<evidence type="ECO:0000313" key="4">
    <source>
        <dbReference type="EMBL" id="WOK97295.1"/>
    </source>
</evidence>
<reference evidence="4 5" key="1">
    <citation type="submission" date="2023-10" db="EMBL/GenBank/DDBJ databases">
        <title>Chromosome-scale genome assembly provides insights into flower coloration mechanisms of Canna indica.</title>
        <authorList>
            <person name="Li C."/>
        </authorList>
    </citation>
    <scope>NUCLEOTIDE SEQUENCE [LARGE SCALE GENOMIC DNA]</scope>
    <source>
        <tissue evidence="4">Flower</tissue>
    </source>
</reference>
<evidence type="ECO:0000313" key="5">
    <source>
        <dbReference type="Proteomes" id="UP001327560"/>
    </source>
</evidence>
<evidence type="ECO:0000259" key="2">
    <source>
        <dbReference type="Pfam" id="PF05003"/>
    </source>
</evidence>
<dbReference type="GO" id="GO:0045927">
    <property type="term" value="P:positive regulation of growth"/>
    <property type="evidence" value="ECO:0007669"/>
    <property type="project" value="InterPro"/>
</dbReference>
<keyword evidence="5" id="KW-1185">Reference proteome</keyword>
<dbReference type="Proteomes" id="UP001327560">
    <property type="component" value="Chromosome 2"/>
</dbReference>
<dbReference type="Pfam" id="PF05003">
    <property type="entry name" value="DUF668"/>
    <property type="match status" value="1"/>
</dbReference>
<dbReference type="InterPro" id="IPR007700">
    <property type="entry name" value="DUF668"/>
</dbReference>